<protein>
    <submittedName>
        <fullName evidence="1">Uncharacterized protein</fullName>
    </submittedName>
</protein>
<organism evidence="1">
    <name type="scientific">hydrothermal vent metagenome</name>
    <dbReference type="NCBI Taxonomy" id="652676"/>
    <lineage>
        <taxon>unclassified sequences</taxon>
        <taxon>metagenomes</taxon>
        <taxon>ecological metagenomes</taxon>
    </lineage>
</organism>
<proteinExistence type="predicted"/>
<reference evidence="1" key="1">
    <citation type="submission" date="2015-10" db="EMBL/GenBank/DDBJ databases">
        <authorList>
            <person name="Gilbert D.G."/>
        </authorList>
    </citation>
    <scope>NUCLEOTIDE SEQUENCE</scope>
</reference>
<sequence length="48" mass="5575">MLREKPFSTMRCWRKEEIVRSMNKNPFAIGGIDDEKASTMPTIDMESP</sequence>
<accession>A0A170QAR1</accession>
<dbReference type="AlphaFoldDB" id="A0A170QAR1"/>
<gene>
    <name evidence="1" type="ORF">MGWOODY_Clf473</name>
</gene>
<evidence type="ECO:0000313" key="1">
    <source>
        <dbReference type="EMBL" id="CUV03203.1"/>
    </source>
</evidence>
<dbReference type="EMBL" id="FAXA01000372">
    <property type="protein sequence ID" value="CUV03203.1"/>
    <property type="molecule type" value="Genomic_DNA"/>
</dbReference>
<name>A0A170QAR1_9ZZZZ</name>